<dbReference type="FunFam" id="3.20.20.80:FF:000032">
    <property type="entry name" value="1,3-beta-glucanosyltransferase"/>
    <property type="match status" value="1"/>
</dbReference>
<evidence type="ECO:0000256" key="13">
    <source>
        <dbReference type="SAM" id="MobiDB-lite"/>
    </source>
</evidence>
<evidence type="ECO:0000256" key="4">
    <source>
        <dbReference type="ARBA" id="ARBA00022622"/>
    </source>
</evidence>
<evidence type="ECO:0000256" key="10">
    <source>
        <dbReference type="ARBA" id="ARBA00023288"/>
    </source>
</evidence>
<evidence type="ECO:0000256" key="6">
    <source>
        <dbReference type="ARBA" id="ARBA00022729"/>
    </source>
</evidence>
<evidence type="ECO:0000256" key="5">
    <source>
        <dbReference type="ARBA" id="ARBA00022679"/>
    </source>
</evidence>
<protein>
    <recommendedName>
        <fullName evidence="12">1,3-beta-glucanosyltransferase</fullName>
        <ecNumber evidence="12">2.4.1.-</ecNumber>
    </recommendedName>
</protein>
<dbReference type="GO" id="GO:0098552">
    <property type="term" value="C:side of membrane"/>
    <property type="evidence" value="ECO:0007669"/>
    <property type="project" value="UniProtKB-KW"/>
</dbReference>
<dbReference type="GO" id="GO:0009277">
    <property type="term" value="C:fungal-type cell wall"/>
    <property type="evidence" value="ECO:0007669"/>
    <property type="project" value="UniProtKB-ARBA"/>
</dbReference>
<dbReference type="InterPro" id="IPR017853">
    <property type="entry name" value="GH"/>
</dbReference>
<feature type="chain" id="PRO_5008811456" description="1,3-beta-glucanosyltransferase" evidence="12">
    <location>
        <begin position="20"/>
        <end position="485"/>
    </location>
</feature>
<dbReference type="AlphaFoldDB" id="A0A1D2VRP9"/>
<comment type="similarity">
    <text evidence="3 12">Belongs to the glycosyl hydrolase 72 family.</text>
</comment>
<keyword evidence="9" id="KW-0325">Glycoprotein</keyword>
<dbReference type="InParanoid" id="A0A1D2VRP9"/>
<gene>
    <name evidence="14" type="ORF">ASCRUDRAFT_29430</name>
</gene>
<comment type="subcellular location">
    <subcellularLocation>
        <location evidence="1">Cell envelope</location>
    </subcellularLocation>
    <subcellularLocation>
        <location evidence="12">Cell membrane</location>
        <topology evidence="12">Lipid-anchor</topology>
        <topology evidence="12">GPI-anchor</topology>
    </subcellularLocation>
    <subcellularLocation>
        <location evidence="2">Membrane</location>
        <topology evidence="2">Lipid-anchor</topology>
        <topology evidence="2">GPI-anchor</topology>
    </subcellularLocation>
</comment>
<proteinExistence type="inferred from homology"/>
<dbReference type="EC" id="2.4.1.-" evidence="12"/>
<dbReference type="GO" id="GO:0016787">
    <property type="term" value="F:hydrolase activity"/>
    <property type="evidence" value="ECO:0007669"/>
    <property type="project" value="UniProtKB-KW"/>
</dbReference>
<dbReference type="Pfam" id="PF03198">
    <property type="entry name" value="Glyco_hydro_72"/>
    <property type="match status" value="1"/>
</dbReference>
<dbReference type="PANTHER" id="PTHR31468">
    <property type="entry name" value="1,3-BETA-GLUCANOSYLTRANSFERASE GAS1"/>
    <property type="match status" value="1"/>
</dbReference>
<comment type="function">
    <text evidence="12">Splits internally a 1,3-beta-glucan molecule and transfers the newly generated reducing end (the donor) to the non-reducing end of another 1,3-beta-glucan molecule (the acceptor) forming a 1,3-beta linkage, resulting in the elongation of 1,3-beta-glucan chains in the cell wall.</text>
</comment>
<feature type="compositionally biased region" description="Polar residues" evidence="13">
    <location>
        <begin position="332"/>
        <end position="354"/>
    </location>
</feature>
<dbReference type="InterPro" id="IPR004886">
    <property type="entry name" value="Glucanosyltransferase"/>
</dbReference>
<evidence type="ECO:0000256" key="2">
    <source>
        <dbReference type="ARBA" id="ARBA00004589"/>
    </source>
</evidence>
<reference evidence="15" key="1">
    <citation type="submission" date="2016-05" db="EMBL/GenBank/DDBJ databases">
        <title>Comparative genomics of biotechnologically important yeasts.</title>
        <authorList>
            <consortium name="DOE Joint Genome Institute"/>
            <person name="Riley R."/>
            <person name="Haridas S."/>
            <person name="Wolfe K.H."/>
            <person name="Lopes M.R."/>
            <person name="Hittinger C.T."/>
            <person name="Goker M."/>
            <person name="Salamov A."/>
            <person name="Wisecaver J."/>
            <person name="Long T.M."/>
            <person name="Aerts A.L."/>
            <person name="Barry K."/>
            <person name="Choi C."/>
            <person name="Clum A."/>
            <person name="Coughlan A.Y."/>
            <person name="Deshpande S."/>
            <person name="Douglass A.P."/>
            <person name="Hanson S.J."/>
            <person name="Klenk H.-P."/>
            <person name="Labutti K."/>
            <person name="Lapidus A."/>
            <person name="Lindquist E."/>
            <person name="Lipzen A."/>
            <person name="Meier-Kolthoff J.P."/>
            <person name="Ohm R.A."/>
            <person name="Otillar R.P."/>
            <person name="Pangilinan J."/>
            <person name="Peng Y."/>
            <person name="Rokas A."/>
            <person name="Rosa C.A."/>
            <person name="Scheuner C."/>
            <person name="Sibirny A.A."/>
            <person name="Slot J.C."/>
            <person name="Stielow J.B."/>
            <person name="Sun H."/>
            <person name="Kurtzman C.P."/>
            <person name="Blackwell M."/>
            <person name="Grigoriev I.V."/>
            <person name="Jeffries T.W."/>
        </authorList>
    </citation>
    <scope>NUCLEOTIDE SEQUENCE [LARGE SCALE GENOMIC DNA]</scope>
    <source>
        <strain evidence="15">DSM 1968</strain>
    </source>
</reference>
<keyword evidence="10 12" id="KW-0449">Lipoprotein</keyword>
<dbReference type="PANTHER" id="PTHR31468:SF5">
    <property type="entry name" value="1,3-BETA-GLUCANOSYLTRANSFERASE GAS5"/>
    <property type="match status" value="1"/>
</dbReference>
<dbReference type="Proteomes" id="UP000095038">
    <property type="component" value="Unassembled WGS sequence"/>
</dbReference>
<evidence type="ECO:0000256" key="1">
    <source>
        <dbReference type="ARBA" id="ARBA00004196"/>
    </source>
</evidence>
<keyword evidence="11" id="KW-0961">Cell wall biogenesis/degradation</keyword>
<keyword evidence="5 12" id="KW-0808">Transferase</keyword>
<keyword evidence="7 12" id="KW-0472">Membrane</keyword>
<accession>A0A1D2VRP9</accession>
<keyword evidence="14" id="KW-0378">Hydrolase</keyword>
<dbReference type="STRING" id="1344418.A0A1D2VRP9"/>
<organism evidence="14 15">
    <name type="scientific">Ascoidea rubescens DSM 1968</name>
    <dbReference type="NCBI Taxonomy" id="1344418"/>
    <lineage>
        <taxon>Eukaryota</taxon>
        <taxon>Fungi</taxon>
        <taxon>Dikarya</taxon>
        <taxon>Ascomycota</taxon>
        <taxon>Saccharomycotina</taxon>
        <taxon>Saccharomycetes</taxon>
        <taxon>Ascoideaceae</taxon>
        <taxon>Ascoidea</taxon>
    </lineage>
</organism>
<keyword evidence="8" id="KW-1015">Disulfide bond</keyword>
<name>A0A1D2VRP9_9ASCO</name>
<evidence type="ECO:0000313" key="15">
    <source>
        <dbReference type="Proteomes" id="UP000095038"/>
    </source>
</evidence>
<dbReference type="GO" id="GO:0042124">
    <property type="term" value="F:1,3-beta-glucanosyltransferase activity"/>
    <property type="evidence" value="ECO:0007669"/>
    <property type="project" value="TreeGrafter"/>
</dbReference>
<dbReference type="RefSeq" id="XP_020050577.1">
    <property type="nucleotide sequence ID" value="XM_020190115.1"/>
</dbReference>
<evidence type="ECO:0000256" key="7">
    <source>
        <dbReference type="ARBA" id="ARBA00023136"/>
    </source>
</evidence>
<dbReference type="SUPFAM" id="SSF51445">
    <property type="entry name" value="(Trans)glycosidases"/>
    <property type="match status" value="1"/>
</dbReference>
<dbReference type="EMBL" id="KV454475">
    <property type="protein sequence ID" value="ODV64270.1"/>
    <property type="molecule type" value="Genomic_DNA"/>
</dbReference>
<sequence>MKGFFYSLALLAFTKFVQSADLPAIEVKGNAFWDTENNQRFYIRGVDYQPGGPSNLIDPLADKEVCERDIKLFEELGINTIRIYSVDSTQDHDYCMNLLTKAGIYLVLDLNLPGVSLNRESSRIECSYNQYYLRELFGTIDAFSSYTNVLGYFAANEVINDDETTNTAPYIKAVVRDLKNYMKSRKYRQVPVGYSAADVEENREEVAAYFNCGTDEMARSDFLGINDYSWCGESTFKKSGWDKKVKMYENYSIPIFLSEFGCNEVKESRPFNEIEALYSKDMTHVFSGGLVYEYSMEDNNYGLVEINDDESIKKLSDFENLKKMYASVSNPSGDGGYTESNNISTCPSSSTNWEPSARGSLPDMPEGAEDYLKNGAGEVFGFDLENSQWMCYEGADADASAAYIDGVTGGAGSSTRRSSSRSSSGSSSAADSDDETSSVSTSSADAASNLYNPVRNLLNNHNYDASITVSVIGFISALTYISLML</sequence>
<feature type="region of interest" description="Disordered" evidence="13">
    <location>
        <begin position="332"/>
        <end position="369"/>
    </location>
</feature>
<evidence type="ECO:0000256" key="9">
    <source>
        <dbReference type="ARBA" id="ARBA00023180"/>
    </source>
</evidence>
<feature type="signal peptide" evidence="12">
    <location>
        <begin position="1"/>
        <end position="19"/>
    </location>
</feature>
<evidence type="ECO:0000256" key="3">
    <source>
        <dbReference type="ARBA" id="ARBA00007528"/>
    </source>
</evidence>
<dbReference type="GO" id="GO:0031505">
    <property type="term" value="P:fungal-type cell wall organization"/>
    <property type="evidence" value="ECO:0007669"/>
    <property type="project" value="TreeGrafter"/>
</dbReference>
<evidence type="ECO:0000256" key="8">
    <source>
        <dbReference type="ARBA" id="ARBA00023157"/>
    </source>
</evidence>
<feature type="region of interest" description="Disordered" evidence="13">
    <location>
        <begin position="409"/>
        <end position="444"/>
    </location>
</feature>
<dbReference type="GO" id="GO:0071970">
    <property type="term" value="P:fungal-type cell wall (1-&gt;3)-beta-D-glucan biosynthetic process"/>
    <property type="evidence" value="ECO:0007669"/>
    <property type="project" value="TreeGrafter"/>
</dbReference>
<evidence type="ECO:0000313" key="14">
    <source>
        <dbReference type="EMBL" id="ODV64270.1"/>
    </source>
</evidence>
<dbReference type="GeneID" id="30963751"/>
<keyword evidence="6 12" id="KW-0732">Signal</keyword>
<keyword evidence="15" id="KW-1185">Reference proteome</keyword>
<evidence type="ECO:0000256" key="12">
    <source>
        <dbReference type="RuleBase" id="RU361209"/>
    </source>
</evidence>
<keyword evidence="4 12" id="KW-0336">GPI-anchor</keyword>
<evidence type="ECO:0000256" key="11">
    <source>
        <dbReference type="ARBA" id="ARBA00023316"/>
    </source>
</evidence>
<feature type="compositionally biased region" description="Low complexity" evidence="13">
    <location>
        <begin position="413"/>
        <end position="430"/>
    </location>
</feature>
<dbReference type="OrthoDB" id="421038at2759"/>
<dbReference type="Gene3D" id="3.20.20.80">
    <property type="entry name" value="Glycosidases"/>
    <property type="match status" value="1"/>
</dbReference>
<dbReference type="GO" id="GO:0005886">
    <property type="term" value="C:plasma membrane"/>
    <property type="evidence" value="ECO:0007669"/>
    <property type="project" value="UniProtKB-SubCell"/>
</dbReference>